<protein>
    <submittedName>
        <fullName evidence="2">Uncharacterized protein</fullName>
    </submittedName>
</protein>
<name>A0A0N5B7V0_STREA</name>
<accession>A0A0N5B7V0</accession>
<reference evidence="2" key="1">
    <citation type="submission" date="2017-02" db="UniProtKB">
        <authorList>
            <consortium name="WormBaseParasite"/>
        </authorList>
    </citation>
    <scope>IDENTIFICATION</scope>
</reference>
<dbReference type="WBParaSite" id="SPAL_0000212500.1">
    <property type="protein sequence ID" value="SPAL_0000212500.1"/>
    <property type="gene ID" value="SPAL_0000212500"/>
</dbReference>
<dbReference type="AlphaFoldDB" id="A0A0N5B7V0"/>
<keyword evidence="1" id="KW-1185">Reference proteome</keyword>
<dbReference type="Proteomes" id="UP000046392">
    <property type="component" value="Unplaced"/>
</dbReference>
<evidence type="ECO:0000313" key="2">
    <source>
        <dbReference type="WBParaSite" id="SPAL_0000212500.1"/>
    </source>
</evidence>
<proteinExistence type="predicted"/>
<evidence type="ECO:0000313" key="1">
    <source>
        <dbReference type="Proteomes" id="UP000046392"/>
    </source>
</evidence>
<sequence length="133" mass="15761">MPEHYLKHLSAPVTFGRMVADLLLNKEQQQFFKMVFRSQRASNRRPMPAKYIRRMRAILEYAGASVIQEEERDEYMACLYAGLNDRSLNMKKSGRSRNVRMYIIDGLKIYWEDEMELLELMKEKDGTTEAESR</sequence>
<organism evidence="1 2">
    <name type="scientific">Strongyloides papillosus</name>
    <name type="common">Intestinal threadworm</name>
    <dbReference type="NCBI Taxonomy" id="174720"/>
    <lineage>
        <taxon>Eukaryota</taxon>
        <taxon>Metazoa</taxon>
        <taxon>Ecdysozoa</taxon>
        <taxon>Nematoda</taxon>
        <taxon>Chromadorea</taxon>
        <taxon>Rhabditida</taxon>
        <taxon>Tylenchina</taxon>
        <taxon>Panagrolaimomorpha</taxon>
        <taxon>Strongyloidoidea</taxon>
        <taxon>Strongyloididae</taxon>
        <taxon>Strongyloides</taxon>
    </lineage>
</organism>